<evidence type="ECO:0000313" key="11">
    <source>
        <dbReference type="EMBL" id="MBE9661318.1"/>
    </source>
</evidence>
<dbReference type="PANTHER" id="PTHR37461">
    <property type="entry name" value="ANTI-SIGMA-K FACTOR RSKA"/>
    <property type="match status" value="1"/>
</dbReference>
<reference evidence="11" key="1">
    <citation type="submission" date="2020-10" db="EMBL/GenBank/DDBJ databases">
        <title>Mucilaginibacter mali sp. nov., isolated from rhizosphere soil of apple orchard.</title>
        <authorList>
            <person name="Lee J.-S."/>
            <person name="Kim H.S."/>
            <person name="Kim J.-S."/>
        </authorList>
    </citation>
    <scope>NUCLEOTIDE SEQUENCE</scope>
    <source>
        <strain evidence="11">KCTC 22746</strain>
    </source>
</reference>
<dbReference type="GO" id="GO:0005886">
    <property type="term" value="C:plasma membrane"/>
    <property type="evidence" value="ECO:0007669"/>
    <property type="project" value="UniProtKB-SubCell"/>
</dbReference>
<evidence type="ECO:0000256" key="2">
    <source>
        <dbReference type="ARBA" id="ARBA00004236"/>
    </source>
</evidence>
<sequence length="275" mass="30821">MKDAKAYIETGILELYVLGDISHDEKLEVEAMAEQHPTVKAELREIERSIELFAAEHAMEPNEDLRDRILNGLLTNFADDNTFAPSHRSVAEEAKVVTMTPPQNNFYKYAFAACLALLIASTVVLYNLYNRLEETNTRMLALSAQSQQYSNTVSMKEEQLKVFRDTSYRVFNLQGQGKTPDAAMSVAWSPNHKKVIIDLDGLNLPANDAEHQYQLWAIVDGKPVDLGVFDAEADPKEFMKVMKSVDKPQAFAVTLEKRGGVPQPTMANLTVIRAI</sequence>
<dbReference type="InterPro" id="IPR051474">
    <property type="entry name" value="Anti-sigma-K/W_factor"/>
</dbReference>
<dbReference type="InterPro" id="IPR018764">
    <property type="entry name" value="RskA_C"/>
</dbReference>
<dbReference type="RefSeq" id="WP_194110514.1">
    <property type="nucleotide sequence ID" value="NZ_JADFFL010000002.1"/>
</dbReference>
<evidence type="ECO:0000256" key="7">
    <source>
        <dbReference type="ARBA" id="ARBA00029829"/>
    </source>
</evidence>
<comment type="subcellular location">
    <subcellularLocation>
        <location evidence="2">Cell membrane</location>
    </subcellularLocation>
    <subcellularLocation>
        <location evidence="1">Membrane</location>
        <topology evidence="1">Single-pass membrane protein</topology>
    </subcellularLocation>
</comment>
<dbReference type="PANTHER" id="PTHR37461:SF1">
    <property type="entry name" value="ANTI-SIGMA-K FACTOR RSKA"/>
    <property type="match status" value="1"/>
</dbReference>
<evidence type="ECO:0000313" key="12">
    <source>
        <dbReference type="Proteomes" id="UP000622475"/>
    </source>
</evidence>
<keyword evidence="5 9" id="KW-1133">Transmembrane helix</keyword>
<dbReference type="InterPro" id="IPR041916">
    <property type="entry name" value="Anti_sigma_zinc_sf"/>
</dbReference>
<protein>
    <recommendedName>
        <fullName evidence="8">Regulator of SigK</fullName>
    </recommendedName>
    <alternativeName>
        <fullName evidence="7">Sigma-K anti-sigma factor RskA</fullName>
    </alternativeName>
</protein>
<evidence type="ECO:0000259" key="10">
    <source>
        <dbReference type="Pfam" id="PF10099"/>
    </source>
</evidence>
<evidence type="ECO:0000256" key="9">
    <source>
        <dbReference type="SAM" id="Phobius"/>
    </source>
</evidence>
<organism evidence="11 12">
    <name type="scientific">Mucilaginibacter myungsuensis</name>
    <dbReference type="NCBI Taxonomy" id="649104"/>
    <lineage>
        <taxon>Bacteria</taxon>
        <taxon>Pseudomonadati</taxon>
        <taxon>Bacteroidota</taxon>
        <taxon>Sphingobacteriia</taxon>
        <taxon>Sphingobacteriales</taxon>
        <taxon>Sphingobacteriaceae</taxon>
        <taxon>Mucilaginibacter</taxon>
    </lineage>
</organism>
<evidence type="ECO:0000256" key="6">
    <source>
        <dbReference type="ARBA" id="ARBA00023136"/>
    </source>
</evidence>
<dbReference type="EMBL" id="JADFFL010000002">
    <property type="protein sequence ID" value="MBE9661318.1"/>
    <property type="molecule type" value="Genomic_DNA"/>
</dbReference>
<dbReference type="GO" id="GO:0016989">
    <property type="term" value="F:sigma factor antagonist activity"/>
    <property type="evidence" value="ECO:0007669"/>
    <property type="project" value="TreeGrafter"/>
</dbReference>
<dbReference type="GO" id="GO:0006417">
    <property type="term" value="P:regulation of translation"/>
    <property type="evidence" value="ECO:0007669"/>
    <property type="project" value="TreeGrafter"/>
</dbReference>
<evidence type="ECO:0000256" key="8">
    <source>
        <dbReference type="ARBA" id="ARBA00030803"/>
    </source>
</evidence>
<feature type="domain" description="Anti-sigma K factor RskA C-terminal" evidence="10">
    <location>
        <begin position="112"/>
        <end position="265"/>
    </location>
</feature>
<name>A0A929KVQ6_9SPHI</name>
<dbReference type="Proteomes" id="UP000622475">
    <property type="component" value="Unassembled WGS sequence"/>
</dbReference>
<keyword evidence="3" id="KW-1003">Cell membrane</keyword>
<evidence type="ECO:0000256" key="4">
    <source>
        <dbReference type="ARBA" id="ARBA00022692"/>
    </source>
</evidence>
<dbReference type="AlphaFoldDB" id="A0A929KVQ6"/>
<keyword evidence="6 9" id="KW-0472">Membrane</keyword>
<dbReference type="Pfam" id="PF10099">
    <property type="entry name" value="RskA_C"/>
    <property type="match status" value="1"/>
</dbReference>
<keyword evidence="12" id="KW-1185">Reference proteome</keyword>
<comment type="caution">
    <text evidence="11">The sequence shown here is derived from an EMBL/GenBank/DDBJ whole genome shotgun (WGS) entry which is preliminary data.</text>
</comment>
<evidence type="ECO:0000256" key="3">
    <source>
        <dbReference type="ARBA" id="ARBA00022475"/>
    </source>
</evidence>
<evidence type="ECO:0000256" key="1">
    <source>
        <dbReference type="ARBA" id="ARBA00004167"/>
    </source>
</evidence>
<keyword evidence="4 9" id="KW-0812">Transmembrane</keyword>
<evidence type="ECO:0000256" key="5">
    <source>
        <dbReference type="ARBA" id="ARBA00022989"/>
    </source>
</evidence>
<feature type="transmembrane region" description="Helical" evidence="9">
    <location>
        <begin position="109"/>
        <end position="129"/>
    </location>
</feature>
<gene>
    <name evidence="11" type="ORF">IRJ16_05440</name>
</gene>
<proteinExistence type="predicted"/>
<accession>A0A929KVQ6</accession>
<dbReference type="Gene3D" id="1.10.10.1320">
    <property type="entry name" value="Anti-sigma factor, zinc-finger domain"/>
    <property type="match status" value="1"/>
</dbReference>